<dbReference type="KEGG" id="swo:Swol_0746"/>
<dbReference type="NCBIfam" id="TIGR03187">
    <property type="entry name" value="DGQHR"/>
    <property type="match status" value="1"/>
</dbReference>
<dbReference type="InterPro" id="IPR017642">
    <property type="entry name" value="DNA_S_mod_DndB"/>
</dbReference>
<dbReference type="HOGENOM" id="CLU_036711_1_0_9"/>
<organism evidence="1 2">
    <name type="scientific">Syntrophomonas wolfei subsp. wolfei (strain DSM 2245B / Goettingen)</name>
    <dbReference type="NCBI Taxonomy" id="335541"/>
    <lineage>
        <taxon>Bacteria</taxon>
        <taxon>Bacillati</taxon>
        <taxon>Bacillota</taxon>
        <taxon>Clostridia</taxon>
        <taxon>Eubacteriales</taxon>
        <taxon>Syntrophomonadaceae</taxon>
        <taxon>Syntrophomonas</taxon>
    </lineage>
</organism>
<protein>
    <recommendedName>
        <fullName evidence="3">DNA sulfur modification protein DndB</fullName>
    </recommendedName>
</protein>
<dbReference type="RefSeq" id="WP_011640173.1">
    <property type="nucleotide sequence ID" value="NC_008346.1"/>
</dbReference>
<evidence type="ECO:0000313" key="2">
    <source>
        <dbReference type="Proteomes" id="UP000001968"/>
    </source>
</evidence>
<dbReference type="STRING" id="335541.Swol_0746"/>
<dbReference type="EMBL" id="CP000448">
    <property type="protein sequence ID" value="ABI68068.1"/>
    <property type="molecule type" value="Genomic_DNA"/>
</dbReference>
<gene>
    <name evidence="1" type="ordered locus">Swol_0746</name>
</gene>
<dbReference type="Proteomes" id="UP000001968">
    <property type="component" value="Chromosome"/>
</dbReference>
<reference evidence="2" key="1">
    <citation type="journal article" date="2010" name="Environ. Microbiol.">
        <title>The genome of Syntrophomonas wolfei: new insights into syntrophic metabolism and biohydrogen production.</title>
        <authorList>
            <person name="Sieber J.R."/>
            <person name="Sims D.R."/>
            <person name="Han C."/>
            <person name="Kim E."/>
            <person name="Lykidis A."/>
            <person name="Lapidus A.L."/>
            <person name="McDonnald E."/>
            <person name="Rohlin L."/>
            <person name="Culley D.E."/>
            <person name="Gunsalus R."/>
            <person name="McInerney M.J."/>
        </authorList>
    </citation>
    <scope>NUCLEOTIDE SEQUENCE [LARGE SCALE GENOMIC DNA]</scope>
    <source>
        <strain evidence="2">DSM 2245B / Goettingen</strain>
    </source>
</reference>
<dbReference type="eggNOG" id="ENOG502Z8U6">
    <property type="taxonomic scope" value="Bacteria"/>
</dbReference>
<proteinExistence type="predicted"/>
<dbReference type="NCBIfam" id="TIGR03233">
    <property type="entry name" value="DNA_S_dndB"/>
    <property type="match status" value="1"/>
</dbReference>
<accession>Q0AYY6</accession>
<name>Q0AYY6_SYNWW</name>
<dbReference type="InterPro" id="IPR017601">
    <property type="entry name" value="DGQHR-contain_dom"/>
</dbReference>
<dbReference type="CDD" id="cd16412">
    <property type="entry name" value="dndB"/>
    <property type="match status" value="1"/>
</dbReference>
<dbReference type="OrthoDB" id="3524978at2"/>
<evidence type="ECO:0000313" key="1">
    <source>
        <dbReference type="EMBL" id="ABI68068.1"/>
    </source>
</evidence>
<sequence>MDYKFTMPAVRGNQCGREYYVVIVPFGLIPRLFLYNEELVPAEVRAQRPLNQSRIPEIANYVLYNDDWLFSSLTASVSGEYEFYPFDERNPDVGTLQVDMEASFLINDGQHRRAGIIEALKEKPELARESISVVIYPDEGLERAKQMFADLNRYAQKPTKSLNVLYDERDPLSQATSEMMKRIEIFDFFTDRDRVSLAGKSPKLFTLGSLYEANKYLLKINRRKLREFSEEDKETIIAYWTEVVENMPIWAMARRRELKTWELREEYICTHSVIIQALGLVGSHLLEHDDWPAGLQALQGVDWRRDNPEWKGVVISANGRVVNSRPVVKLSAILIRQKMGLGISSAEQKELDSVR</sequence>
<evidence type="ECO:0008006" key="3">
    <source>
        <dbReference type="Google" id="ProtNLM"/>
    </source>
</evidence>
<keyword evidence="2" id="KW-1185">Reference proteome</keyword>
<dbReference type="AlphaFoldDB" id="Q0AYY6"/>
<dbReference type="Pfam" id="PF14072">
    <property type="entry name" value="DndB"/>
    <property type="match status" value="1"/>
</dbReference>